<name>A0ABN2DR49_9ACTN</name>
<dbReference type="Proteomes" id="UP001501705">
    <property type="component" value="Unassembled WGS sequence"/>
</dbReference>
<accession>A0ABN2DR49</accession>
<evidence type="ECO:0000256" key="1">
    <source>
        <dbReference type="SAM" id="MobiDB-lite"/>
    </source>
</evidence>
<organism evidence="2 3">
    <name type="scientific">Kribbella hippodromi</name>
    <dbReference type="NCBI Taxonomy" id="434347"/>
    <lineage>
        <taxon>Bacteria</taxon>
        <taxon>Bacillati</taxon>
        <taxon>Actinomycetota</taxon>
        <taxon>Actinomycetes</taxon>
        <taxon>Propionibacteriales</taxon>
        <taxon>Kribbellaceae</taxon>
        <taxon>Kribbella</taxon>
    </lineage>
</organism>
<comment type="caution">
    <text evidence="2">The sequence shown here is derived from an EMBL/GenBank/DDBJ whole genome shotgun (WGS) entry which is preliminary data.</text>
</comment>
<sequence length="140" mass="14643">MGDSNEEELYKRQQMDEALRVQMETAKRAQELEDFRKAEEARKAAEEAAKGKMVADPEEAAPNWPDNGFQAAPQTGVDRLAGALRVGQAGDVAFARDLLNSGQAPLGAVSKAEPDAAGAKDGAHDSGAGARAPKPSLGLG</sequence>
<feature type="region of interest" description="Disordered" evidence="1">
    <location>
        <begin position="38"/>
        <end position="73"/>
    </location>
</feature>
<keyword evidence="3" id="KW-1185">Reference proteome</keyword>
<dbReference type="RefSeq" id="WP_344236011.1">
    <property type="nucleotide sequence ID" value="NZ_BAAAPH010000015.1"/>
</dbReference>
<proteinExistence type="predicted"/>
<reference evidence="2 3" key="1">
    <citation type="journal article" date="2019" name="Int. J. Syst. Evol. Microbiol.">
        <title>The Global Catalogue of Microorganisms (GCM) 10K type strain sequencing project: providing services to taxonomists for standard genome sequencing and annotation.</title>
        <authorList>
            <consortium name="The Broad Institute Genomics Platform"/>
            <consortium name="The Broad Institute Genome Sequencing Center for Infectious Disease"/>
            <person name="Wu L."/>
            <person name="Ma J."/>
        </authorList>
    </citation>
    <scope>NUCLEOTIDE SEQUENCE [LARGE SCALE GENOMIC DNA]</scope>
    <source>
        <strain evidence="2 3">JCM 15572</strain>
    </source>
</reference>
<evidence type="ECO:0000313" key="2">
    <source>
        <dbReference type="EMBL" id="GAA1584107.1"/>
    </source>
</evidence>
<feature type="region of interest" description="Disordered" evidence="1">
    <location>
        <begin position="106"/>
        <end position="140"/>
    </location>
</feature>
<feature type="compositionally biased region" description="Basic and acidic residues" evidence="1">
    <location>
        <begin position="38"/>
        <end position="55"/>
    </location>
</feature>
<gene>
    <name evidence="2" type="ORF">GCM10009804_45570</name>
</gene>
<evidence type="ECO:0000313" key="3">
    <source>
        <dbReference type="Proteomes" id="UP001501705"/>
    </source>
</evidence>
<protein>
    <submittedName>
        <fullName evidence="2">Uncharacterized protein</fullName>
    </submittedName>
</protein>
<dbReference type="EMBL" id="BAAAPH010000015">
    <property type="protein sequence ID" value="GAA1584107.1"/>
    <property type="molecule type" value="Genomic_DNA"/>
</dbReference>